<reference evidence="1 2" key="1">
    <citation type="journal article" date="2013" name="Nature">
        <title>Insights into bilaterian evolution from three spiralian genomes.</title>
        <authorList>
            <person name="Simakov O."/>
            <person name="Marletaz F."/>
            <person name="Cho S.J."/>
            <person name="Edsinger-Gonzales E."/>
            <person name="Havlak P."/>
            <person name="Hellsten U."/>
            <person name="Kuo D.H."/>
            <person name="Larsson T."/>
            <person name="Lv J."/>
            <person name="Arendt D."/>
            <person name="Savage R."/>
            <person name="Osoegawa K."/>
            <person name="de Jong P."/>
            <person name="Grimwood J."/>
            <person name="Chapman J.A."/>
            <person name="Shapiro H."/>
            <person name="Aerts A."/>
            <person name="Otillar R.P."/>
            <person name="Terry A.Y."/>
            <person name="Boore J.L."/>
            <person name="Grigoriev I.V."/>
            <person name="Lindberg D.R."/>
            <person name="Seaver E.C."/>
            <person name="Weisblat D.A."/>
            <person name="Putnam N.H."/>
            <person name="Rokhsar D.S."/>
        </authorList>
    </citation>
    <scope>NUCLEOTIDE SEQUENCE [LARGE SCALE GENOMIC DNA]</scope>
</reference>
<organism evidence="1 2">
    <name type="scientific">Lottia gigantea</name>
    <name type="common">Giant owl limpet</name>
    <dbReference type="NCBI Taxonomy" id="225164"/>
    <lineage>
        <taxon>Eukaryota</taxon>
        <taxon>Metazoa</taxon>
        <taxon>Spiralia</taxon>
        <taxon>Lophotrochozoa</taxon>
        <taxon>Mollusca</taxon>
        <taxon>Gastropoda</taxon>
        <taxon>Patellogastropoda</taxon>
        <taxon>Lottioidea</taxon>
        <taxon>Lottiidae</taxon>
        <taxon>Lottia</taxon>
    </lineage>
</organism>
<evidence type="ECO:0000313" key="2">
    <source>
        <dbReference type="Proteomes" id="UP000030746"/>
    </source>
</evidence>
<protein>
    <submittedName>
        <fullName evidence="1">Uncharacterized protein</fullName>
    </submittedName>
</protein>
<dbReference type="RefSeq" id="XP_009047906.1">
    <property type="nucleotide sequence ID" value="XM_009049658.1"/>
</dbReference>
<accession>V4B5J0</accession>
<dbReference type="GeneID" id="20237369"/>
<dbReference type="AlphaFoldDB" id="V4B5J0"/>
<dbReference type="OMA" id="MQWERRT"/>
<dbReference type="KEGG" id="lgi:LOTGIDRAFT_157448"/>
<dbReference type="Proteomes" id="UP000030746">
    <property type="component" value="Unassembled WGS sequence"/>
</dbReference>
<proteinExistence type="predicted"/>
<dbReference type="CTD" id="20237369"/>
<dbReference type="HOGENOM" id="CLU_2087530_0_0_1"/>
<evidence type="ECO:0000313" key="1">
    <source>
        <dbReference type="EMBL" id="ESP01272.1"/>
    </source>
</evidence>
<name>V4B5J0_LOTGI</name>
<dbReference type="EMBL" id="KB200521">
    <property type="protein sequence ID" value="ESP01272.1"/>
    <property type="molecule type" value="Genomic_DNA"/>
</dbReference>
<gene>
    <name evidence="1" type="ORF">LOTGIDRAFT_157448</name>
</gene>
<dbReference type="STRING" id="225164.V4B5J0"/>
<sequence>MADTEIVGEKTYGTILPQKEYTWEERVRSLRDIANHGGSLPICLKWCAIAGDISKYLGCRDSKGLADVVLKISELRRKKIILAKKLEWDKTTMDYIVTGEQIEIPSFYKVHINDKSM</sequence>
<keyword evidence="2" id="KW-1185">Reference proteome</keyword>